<evidence type="ECO:0000313" key="2">
    <source>
        <dbReference type="Proteomes" id="UP000634136"/>
    </source>
</evidence>
<dbReference type="Proteomes" id="UP000634136">
    <property type="component" value="Unassembled WGS sequence"/>
</dbReference>
<evidence type="ECO:0000313" key="1">
    <source>
        <dbReference type="EMBL" id="KAF7812173.1"/>
    </source>
</evidence>
<reference evidence="1" key="1">
    <citation type="submission" date="2020-09" db="EMBL/GenBank/DDBJ databases">
        <title>Genome-Enabled Discovery of Anthraquinone Biosynthesis in Senna tora.</title>
        <authorList>
            <person name="Kang S.-H."/>
            <person name="Pandey R.P."/>
            <person name="Lee C.-M."/>
            <person name="Sim J.-S."/>
            <person name="Jeong J.-T."/>
            <person name="Choi B.-S."/>
            <person name="Jung M."/>
            <person name="Ginzburg D."/>
            <person name="Zhao K."/>
            <person name="Won S.Y."/>
            <person name="Oh T.-J."/>
            <person name="Yu Y."/>
            <person name="Kim N.-H."/>
            <person name="Lee O.R."/>
            <person name="Lee T.-H."/>
            <person name="Bashyal P."/>
            <person name="Kim T.-S."/>
            <person name="Lee W.-H."/>
            <person name="Kawkins C."/>
            <person name="Kim C.-K."/>
            <person name="Kim J.S."/>
            <person name="Ahn B.O."/>
            <person name="Rhee S.Y."/>
            <person name="Sohng J.K."/>
        </authorList>
    </citation>
    <scope>NUCLEOTIDE SEQUENCE</scope>
    <source>
        <tissue evidence="1">Leaf</tissue>
    </source>
</reference>
<accession>A0A834SYQ6</accession>
<sequence length="37" mass="4452">MRRALQERARIEAQIKAAEVVARMRAEEELKQQREKE</sequence>
<name>A0A834SYQ6_9FABA</name>
<dbReference type="AlphaFoldDB" id="A0A834SYQ6"/>
<organism evidence="1 2">
    <name type="scientific">Senna tora</name>
    <dbReference type="NCBI Taxonomy" id="362788"/>
    <lineage>
        <taxon>Eukaryota</taxon>
        <taxon>Viridiplantae</taxon>
        <taxon>Streptophyta</taxon>
        <taxon>Embryophyta</taxon>
        <taxon>Tracheophyta</taxon>
        <taxon>Spermatophyta</taxon>
        <taxon>Magnoliopsida</taxon>
        <taxon>eudicotyledons</taxon>
        <taxon>Gunneridae</taxon>
        <taxon>Pentapetalae</taxon>
        <taxon>rosids</taxon>
        <taxon>fabids</taxon>
        <taxon>Fabales</taxon>
        <taxon>Fabaceae</taxon>
        <taxon>Caesalpinioideae</taxon>
        <taxon>Cassia clade</taxon>
        <taxon>Senna</taxon>
    </lineage>
</organism>
<protein>
    <submittedName>
        <fullName evidence="1">Transcription factor GTE12</fullName>
    </submittedName>
</protein>
<comment type="caution">
    <text evidence="1">The sequence shown here is derived from an EMBL/GenBank/DDBJ whole genome shotgun (WGS) entry which is preliminary data.</text>
</comment>
<dbReference type="EMBL" id="JAAIUW010000010">
    <property type="protein sequence ID" value="KAF7812173.1"/>
    <property type="molecule type" value="Genomic_DNA"/>
</dbReference>
<proteinExistence type="predicted"/>
<keyword evidence="2" id="KW-1185">Reference proteome</keyword>
<gene>
    <name evidence="1" type="ORF">G2W53_033149</name>
</gene>